<evidence type="ECO:0000256" key="3">
    <source>
        <dbReference type="ARBA" id="ARBA00023004"/>
    </source>
</evidence>
<keyword evidence="5" id="KW-1185">Reference proteome</keyword>
<gene>
    <name evidence="4" type="primary">hypD</name>
    <name evidence="4" type="ORF">ACJDT4_02785</name>
</gene>
<keyword evidence="3" id="KW-0408">Iron</keyword>
<evidence type="ECO:0000313" key="5">
    <source>
        <dbReference type="Proteomes" id="UP001623592"/>
    </source>
</evidence>
<evidence type="ECO:0000313" key="4">
    <source>
        <dbReference type="EMBL" id="MFL0249333.1"/>
    </source>
</evidence>
<dbReference type="Proteomes" id="UP001623592">
    <property type="component" value="Unassembled WGS sequence"/>
</dbReference>
<evidence type="ECO:0000256" key="1">
    <source>
        <dbReference type="ARBA" id="ARBA00007888"/>
    </source>
</evidence>
<dbReference type="EMBL" id="JBJIAA010000002">
    <property type="protein sequence ID" value="MFL0249333.1"/>
    <property type="molecule type" value="Genomic_DNA"/>
</dbReference>
<name>A0ABW8T9W9_9CLOT</name>
<dbReference type="PIRSF" id="PIRSF005622">
    <property type="entry name" value="Hydrgn_mat_hypD"/>
    <property type="match status" value="1"/>
</dbReference>
<dbReference type="InterPro" id="IPR042243">
    <property type="entry name" value="HypD_1"/>
</dbReference>
<dbReference type="InterPro" id="IPR002780">
    <property type="entry name" value="Hyd_form_HypD"/>
</dbReference>
<reference evidence="4 5" key="1">
    <citation type="submission" date="2024-11" db="EMBL/GenBank/DDBJ databases">
        <authorList>
            <person name="Heng Y.C."/>
            <person name="Lim A.C.H."/>
            <person name="Lee J.K.Y."/>
            <person name="Kittelmann S."/>
        </authorList>
    </citation>
    <scope>NUCLEOTIDE SEQUENCE [LARGE SCALE GENOMIC DNA]</scope>
    <source>
        <strain evidence="4 5">WILCCON 0114</strain>
    </source>
</reference>
<sequence>MDRGKIVLSLVNKIKNSPVEKFNIMEICGTHTQSISKFGIRDLLYPKINLISGPGCPVCVTSEGYIDTAIEIIKRENVILTTFGDLMKVKGSSESLTEQRRKGIKVKIVYSPLDALKIAEENKNFEVVFLAIGFETTAPLIGLAVKRAKENNINNFSILSCLKIMKPVLKSILEDRDSKIDGIICPGHVAVITGADYFKFIKEEYNISAVVTGFESLDIVAAIYFLINQKESKFENLYRECVTSYGNLVAKRIIEECFFIGDCIWRGIGKVENSALYLNKKYEEFDALKKFKLLIKEKKENSCVCGEIILGKKHPIDCEFFGTKCTPSHPVGPCMVSSEGSCAIYFKFGGRNS</sequence>
<dbReference type="Gene3D" id="3.40.50.11740">
    <property type="entry name" value="HypD, alpha/beta domain 2"/>
    <property type="match status" value="2"/>
</dbReference>
<comment type="similarity">
    <text evidence="1">Belongs to the HypD family.</text>
</comment>
<proteinExistence type="inferred from homology"/>
<dbReference type="PANTHER" id="PTHR30149:SF0">
    <property type="entry name" value="HYDROGENASE MATURATION FACTOR HYPD"/>
    <property type="match status" value="1"/>
</dbReference>
<keyword evidence="2" id="KW-0479">Metal-binding</keyword>
<dbReference type="PANTHER" id="PTHR30149">
    <property type="entry name" value="HYDROGENASE PROTEIN ASSEMBLY PROTEIN HYPD"/>
    <property type="match status" value="1"/>
</dbReference>
<dbReference type="Pfam" id="PF01924">
    <property type="entry name" value="HypD"/>
    <property type="match status" value="1"/>
</dbReference>
<comment type="caution">
    <text evidence="4">The sequence shown here is derived from an EMBL/GenBank/DDBJ whole genome shotgun (WGS) entry which is preliminary data.</text>
</comment>
<organism evidence="4 5">
    <name type="scientific">Clostridium neuense</name>
    <dbReference type="NCBI Taxonomy" id="1728934"/>
    <lineage>
        <taxon>Bacteria</taxon>
        <taxon>Bacillati</taxon>
        <taxon>Bacillota</taxon>
        <taxon>Clostridia</taxon>
        <taxon>Eubacteriales</taxon>
        <taxon>Clostridiaceae</taxon>
        <taxon>Clostridium</taxon>
    </lineage>
</organism>
<dbReference type="Gene3D" id="6.10.20.100">
    <property type="match status" value="1"/>
</dbReference>
<dbReference type="RefSeq" id="WP_406786005.1">
    <property type="nucleotide sequence ID" value="NZ_JBJIAA010000002.1"/>
</dbReference>
<accession>A0ABW8T9W9</accession>
<dbReference type="InterPro" id="IPR042244">
    <property type="entry name" value="HypD_2_sf"/>
</dbReference>
<dbReference type="NCBIfam" id="TIGR00075">
    <property type="entry name" value="hypD"/>
    <property type="match status" value="1"/>
</dbReference>
<protein>
    <submittedName>
        <fullName evidence="4">Hydrogenase formation protein HypD</fullName>
    </submittedName>
</protein>
<evidence type="ECO:0000256" key="2">
    <source>
        <dbReference type="ARBA" id="ARBA00022723"/>
    </source>
</evidence>